<dbReference type="GO" id="GO:0009055">
    <property type="term" value="F:electron transfer activity"/>
    <property type="evidence" value="ECO:0007669"/>
    <property type="project" value="InterPro"/>
</dbReference>
<comment type="cofactor">
    <cofactor evidence="6">
        <name>FMN</name>
        <dbReference type="ChEBI" id="CHEBI:58210"/>
    </cofactor>
</comment>
<dbReference type="PATRIC" id="fig|163011.3.peg.3769"/>
<keyword evidence="10" id="KW-1185">Reference proteome</keyword>
<dbReference type="Pfam" id="PF04205">
    <property type="entry name" value="FMN_bind"/>
    <property type="match status" value="1"/>
</dbReference>
<dbReference type="GO" id="GO:0010181">
    <property type="term" value="F:FMN binding"/>
    <property type="evidence" value="ECO:0007669"/>
    <property type="project" value="InterPro"/>
</dbReference>
<dbReference type="Proteomes" id="UP000182814">
    <property type="component" value="Chromosome I"/>
</dbReference>
<evidence type="ECO:0000256" key="4">
    <source>
        <dbReference type="ARBA" id="ARBA00022643"/>
    </source>
</evidence>
<feature type="modified residue" description="FMN phosphoryl threonine" evidence="6">
    <location>
        <position position="172"/>
    </location>
</feature>
<keyword evidence="1 6" id="KW-0813">Transport</keyword>
<dbReference type="EMBL" id="VZPO01000001">
    <property type="protein sequence ID" value="KAB0508368.1"/>
    <property type="molecule type" value="Genomic_DNA"/>
</dbReference>
<keyword evidence="4 6" id="KW-0288">FMN</keyword>
<dbReference type="EMBL" id="LT629746">
    <property type="protein sequence ID" value="SDS80272.1"/>
    <property type="molecule type" value="Genomic_DNA"/>
</dbReference>
<keyword evidence="6" id="KW-0472">Membrane</keyword>
<gene>
    <name evidence="6" type="primary">rnfG</name>
    <name evidence="8" type="ORF">F7R14_01580</name>
    <name evidence="9" type="ORF">SAMN04490191_2342</name>
</gene>
<dbReference type="PANTHER" id="PTHR36118">
    <property type="entry name" value="ION-TRANSLOCATING OXIDOREDUCTASE COMPLEX SUBUNIT G"/>
    <property type="match status" value="1"/>
</dbReference>
<dbReference type="NCBIfam" id="TIGR01947">
    <property type="entry name" value="rnfG"/>
    <property type="match status" value="1"/>
</dbReference>
<evidence type="ECO:0000256" key="3">
    <source>
        <dbReference type="ARBA" id="ARBA00022630"/>
    </source>
</evidence>
<evidence type="ECO:0000313" key="11">
    <source>
        <dbReference type="Proteomes" id="UP000434925"/>
    </source>
</evidence>
<dbReference type="GO" id="GO:0022900">
    <property type="term" value="P:electron transport chain"/>
    <property type="evidence" value="ECO:0007669"/>
    <property type="project" value="UniProtKB-UniRule"/>
</dbReference>
<protein>
    <recommendedName>
        <fullName evidence="6">Ion-translocating oxidoreductase complex subunit G</fullName>
        <ecNumber evidence="6">7.-.-.-</ecNumber>
    </recommendedName>
    <alternativeName>
        <fullName evidence="6">Rnf electron transport complex subunit G</fullName>
    </alternativeName>
</protein>
<keyword evidence="6" id="KW-0812">Transmembrane</keyword>
<dbReference type="InterPro" id="IPR010209">
    <property type="entry name" value="Ion_transpt_RnfG/RsxG"/>
</dbReference>
<evidence type="ECO:0000256" key="1">
    <source>
        <dbReference type="ARBA" id="ARBA00022448"/>
    </source>
</evidence>
<keyword evidence="6" id="KW-1278">Translocase</keyword>
<reference evidence="10" key="2">
    <citation type="submission" date="2016-10" db="EMBL/GenBank/DDBJ databases">
        <authorList>
            <person name="Varghese N."/>
            <person name="Submissions S."/>
        </authorList>
    </citation>
    <scope>NUCLEOTIDE SEQUENCE [LARGE SCALE GENOMIC DNA]</scope>
    <source>
        <strain evidence="10">BS3782</strain>
    </source>
</reference>
<dbReference type="SMART" id="SM00900">
    <property type="entry name" value="FMN_bind"/>
    <property type="match status" value="1"/>
</dbReference>
<feature type="domain" description="FMN-binding" evidence="7">
    <location>
        <begin position="97"/>
        <end position="189"/>
    </location>
</feature>
<evidence type="ECO:0000259" key="7">
    <source>
        <dbReference type="SMART" id="SM00900"/>
    </source>
</evidence>
<dbReference type="InterPro" id="IPR007329">
    <property type="entry name" value="FMN-bd"/>
</dbReference>
<dbReference type="Proteomes" id="UP000434925">
    <property type="component" value="Unassembled WGS sequence"/>
</dbReference>
<keyword evidence="5 6" id="KW-0249">Electron transport</keyword>
<dbReference type="AlphaFoldDB" id="A0A0J6HD57"/>
<accession>A0A0J6HD57</accession>
<name>A0A0J6HD57_9PSED</name>
<sequence length="203" mass="21781">MNRATSVVILIVLAGLGMGATYLVQHTSAARIAAEQRLIDSRQLLDLLPSDSYDNQPLEHPLSLESTRLANSTLLGGYLASKAGQPSAVLLRSQTLGYAGAIDLLIAIDPQGKLVGVKTLKQSETPGLGGKLADWPNAWLQVFTGKSLIDPDDNGWALRKDQGQFDQIAGATITSRAVINATHDALRYFDEHRQPLIGSSSHE</sequence>
<evidence type="ECO:0000256" key="2">
    <source>
        <dbReference type="ARBA" id="ARBA00022553"/>
    </source>
</evidence>
<dbReference type="RefSeq" id="WP_038981878.1">
    <property type="nucleotide sequence ID" value="NZ_JABTYG010000016.1"/>
</dbReference>
<keyword evidence="6" id="KW-1003">Cell membrane</keyword>
<comment type="subcellular location">
    <subcellularLocation>
        <location evidence="6">Cell inner membrane</location>
        <topology evidence="6">Single-pass membrane protein</topology>
    </subcellularLocation>
</comment>
<keyword evidence="3 6" id="KW-0285">Flavoprotein</keyword>
<dbReference type="EC" id="7.-.-.-" evidence="6"/>
<keyword evidence="2 6" id="KW-0597">Phosphoprotein</keyword>
<evidence type="ECO:0000256" key="5">
    <source>
        <dbReference type="ARBA" id="ARBA00022982"/>
    </source>
</evidence>
<reference evidence="8 11" key="3">
    <citation type="submission" date="2019-09" db="EMBL/GenBank/DDBJ databases">
        <title>Draft genome sequences of 48 bacterial type strains from the CCUG.</title>
        <authorList>
            <person name="Tunovic T."/>
            <person name="Pineiro-Iglesias B."/>
            <person name="Unosson C."/>
            <person name="Inganas E."/>
            <person name="Ohlen M."/>
            <person name="Cardew S."/>
            <person name="Jensie-Markopoulos S."/>
            <person name="Salva-Serra F."/>
            <person name="Jaen-Luchoro D."/>
            <person name="Karlsson R."/>
            <person name="Svensson-Stadler L."/>
            <person name="Chun J."/>
            <person name="Moore E."/>
        </authorList>
    </citation>
    <scope>NUCLEOTIDE SEQUENCE [LARGE SCALE GENOMIC DNA]</scope>
    <source>
        <strain evidence="8 11">CCUG 51522</strain>
    </source>
</reference>
<dbReference type="HAMAP" id="MF_00479">
    <property type="entry name" value="RsxG_RnfG"/>
    <property type="match status" value="1"/>
</dbReference>
<keyword evidence="6" id="KW-1133">Transmembrane helix</keyword>
<evidence type="ECO:0000313" key="10">
    <source>
        <dbReference type="Proteomes" id="UP000182814"/>
    </source>
</evidence>
<comment type="subunit">
    <text evidence="6">The complex is composed of six subunits: RnfA, RnfB, RnfC, RnfD, RnfE and RnfG.</text>
</comment>
<proteinExistence type="inferred from homology"/>
<dbReference type="GO" id="GO:0005886">
    <property type="term" value="C:plasma membrane"/>
    <property type="evidence" value="ECO:0007669"/>
    <property type="project" value="UniProtKB-SubCell"/>
</dbReference>
<dbReference type="PANTHER" id="PTHR36118:SF1">
    <property type="entry name" value="ION-TRANSLOCATING OXIDOREDUCTASE COMPLEX SUBUNIT G"/>
    <property type="match status" value="1"/>
</dbReference>
<comment type="function">
    <text evidence="6">Part of a membrane-bound complex that couples electron transfer with translocation of ions across the membrane.</text>
</comment>
<keyword evidence="6" id="KW-0997">Cell inner membrane</keyword>
<reference evidence="9" key="1">
    <citation type="submission" date="2016-10" db="EMBL/GenBank/DDBJ databases">
        <authorList>
            <person name="de Groot N.N."/>
        </authorList>
    </citation>
    <scope>NUCLEOTIDE SEQUENCE [LARGE SCALE GENOMIC DNA]</scope>
    <source>
        <strain evidence="9">BS3782</strain>
    </source>
</reference>
<comment type="similarity">
    <text evidence="6">Belongs to the RnfG family.</text>
</comment>
<evidence type="ECO:0000256" key="6">
    <source>
        <dbReference type="HAMAP-Rule" id="MF_00479"/>
    </source>
</evidence>
<evidence type="ECO:0000313" key="9">
    <source>
        <dbReference type="EMBL" id="SDS80272.1"/>
    </source>
</evidence>
<organism evidence="9 10">
    <name type="scientific">Pseudomonas lini</name>
    <dbReference type="NCBI Taxonomy" id="163011"/>
    <lineage>
        <taxon>Bacteria</taxon>
        <taxon>Pseudomonadati</taxon>
        <taxon>Pseudomonadota</taxon>
        <taxon>Gammaproteobacteria</taxon>
        <taxon>Pseudomonadales</taxon>
        <taxon>Pseudomonadaceae</taxon>
        <taxon>Pseudomonas</taxon>
    </lineage>
</organism>
<dbReference type="PIRSF" id="PIRSF006091">
    <property type="entry name" value="E_trnsport_RnfG"/>
    <property type="match status" value="1"/>
</dbReference>
<evidence type="ECO:0000313" key="8">
    <source>
        <dbReference type="EMBL" id="KAB0508368.1"/>
    </source>
</evidence>